<name>A0ABD1WLB5_9LAMI</name>
<reference evidence="3" key="1">
    <citation type="submission" date="2024-07" db="EMBL/GenBank/DDBJ databases">
        <title>Two chromosome-level genome assemblies of Korean endemic species Abeliophyllum distichum and Forsythia ovata (Oleaceae).</title>
        <authorList>
            <person name="Jang H."/>
        </authorList>
    </citation>
    <scope>NUCLEOTIDE SEQUENCE [LARGE SCALE GENOMIC DNA]</scope>
</reference>
<organism evidence="2 3">
    <name type="scientific">Forsythia ovata</name>
    <dbReference type="NCBI Taxonomy" id="205694"/>
    <lineage>
        <taxon>Eukaryota</taxon>
        <taxon>Viridiplantae</taxon>
        <taxon>Streptophyta</taxon>
        <taxon>Embryophyta</taxon>
        <taxon>Tracheophyta</taxon>
        <taxon>Spermatophyta</taxon>
        <taxon>Magnoliopsida</taxon>
        <taxon>eudicotyledons</taxon>
        <taxon>Gunneridae</taxon>
        <taxon>Pentapetalae</taxon>
        <taxon>asterids</taxon>
        <taxon>lamiids</taxon>
        <taxon>Lamiales</taxon>
        <taxon>Oleaceae</taxon>
        <taxon>Forsythieae</taxon>
        <taxon>Forsythia</taxon>
    </lineage>
</organism>
<feature type="compositionally biased region" description="Gly residues" evidence="1">
    <location>
        <begin position="30"/>
        <end position="39"/>
    </location>
</feature>
<gene>
    <name evidence="2" type="ORF">Fot_11785</name>
</gene>
<comment type="caution">
    <text evidence="2">The sequence shown here is derived from an EMBL/GenBank/DDBJ whole genome shotgun (WGS) entry which is preliminary data.</text>
</comment>
<protein>
    <submittedName>
        <fullName evidence="2">Uncharacterized protein</fullName>
    </submittedName>
</protein>
<feature type="compositionally biased region" description="Basic and acidic residues" evidence="1">
    <location>
        <begin position="41"/>
        <end position="53"/>
    </location>
</feature>
<evidence type="ECO:0000256" key="1">
    <source>
        <dbReference type="SAM" id="MobiDB-lite"/>
    </source>
</evidence>
<proteinExistence type="predicted"/>
<sequence length="105" mass="11944">MSDDRGASITRTPTATRTATERQSPEQRGPGDGGESIGGEDGDRGRVNDNDGDSKKYWAVPRLQNFGNNYFLNVILYRRRFADLLNIFAAKVFNLLYFYFKNEEI</sequence>
<evidence type="ECO:0000313" key="3">
    <source>
        <dbReference type="Proteomes" id="UP001604277"/>
    </source>
</evidence>
<keyword evidence="3" id="KW-1185">Reference proteome</keyword>
<feature type="region of interest" description="Disordered" evidence="1">
    <location>
        <begin position="1"/>
        <end position="53"/>
    </location>
</feature>
<dbReference type="Proteomes" id="UP001604277">
    <property type="component" value="Unassembled WGS sequence"/>
</dbReference>
<dbReference type="EMBL" id="JBFOLJ010000003">
    <property type="protein sequence ID" value="KAL2550255.1"/>
    <property type="molecule type" value="Genomic_DNA"/>
</dbReference>
<accession>A0ABD1WLB5</accession>
<dbReference type="AlphaFoldDB" id="A0ABD1WLB5"/>
<evidence type="ECO:0000313" key="2">
    <source>
        <dbReference type="EMBL" id="KAL2550255.1"/>
    </source>
</evidence>